<dbReference type="InterPro" id="IPR032675">
    <property type="entry name" value="LRR_dom_sf"/>
</dbReference>
<feature type="non-terminal residue" evidence="4">
    <location>
        <position position="1"/>
    </location>
</feature>
<feature type="compositionally biased region" description="Low complexity" evidence="2">
    <location>
        <begin position="338"/>
        <end position="371"/>
    </location>
</feature>
<accession>A0A2R5G5S2</accession>
<dbReference type="OrthoDB" id="190216at2759"/>
<proteinExistence type="predicted"/>
<comment type="caution">
    <text evidence="4">The sequence shown here is derived from an EMBL/GenBank/DDBJ whole genome shotgun (WGS) entry which is preliminary data.</text>
</comment>
<feature type="compositionally biased region" description="Low complexity" evidence="2">
    <location>
        <begin position="807"/>
        <end position="823"/>
    </location>
</feature>
<dbReference type="InterPro" id="IPR016024">
    <property type="entry name" value="ARM-type_fold"/>
</dbReference>
<dbReference type="InterPro" id="IPR011989">
    <property type="entry name" value="ARM-like"/>
</dbReference>
<dbReference type="Gene3D" id="2.60.120.920">
    <property type="match status" value="1"/>
</dbReference>
<feature type="compositionally biased region" description="Low complexity" evidence="2">
    <location>
        <begin position="1187"/>
        <end position="1204"/>
    </location>
</feature>
<dbReference type="SMART" id="SM00449">
    <property type="entry name" value="SPRY"/>
    <property type="match status" value="1"/>
</dbReference>
<feature type="coiled-coil region" evidence="1">
    <location>
        <begin position="579"/>
        <end position="616"/>
    </location>
</feature>
<keyword evidence="1" id="KW-0175">Coiled coil</keyword>
<feature type="compositionally biased region" description="Polar residues" evidence="2">
    <location>
        <begin position="424"/>
        <end position="435"/>
    </location>
</feature>
<dbReference type="SUPFAM" id="SSF52540">
    <property type="entry name" value="P-loop containing nucleoside triphosphate hydrolases"/>
    <property type="match status" value="1"/>
</dbReference>
<dbReference type="InterPro" id="IPR013320">
    <property type="entry name" value="ConA-like_dom_sf"/>
</dbReference>
<evidence type="ECO:0000259" key="3">
    <source>
        <dbReference type="PROSITE" id="PS50188"/>
    </source>
</evidence>
<feature type="compositionally biased region" description="Low complexity" evidence="2">
    <location>
        <begin position="1266"/>
        <end position="1290"/>
    </location>
</feature>
<dbReference type="SUPFAM" id="SSF52047">
    <property type="entry name" value="RNI-like"/>
    <property type="match status" value="1"/>
</dbReference>
<feature type="region of interest" description="Disordered" evidence="2">
    <location>
        <begin position="2620"/>
        <end position="2643"/>
    </location>
</feature>
<feature type="compositionally biased region" description="Gly residues" evidence="2">
    <location>
        <begin position="2248"/>
        <end position="2259"/>
    </location>
</feature>
<feature type="region of interest" description="Disordered" evidence="2">
    <location>
        <begin position="149"/>
        <end position="174"/>
    </location>
</feature>
<dbReference type="SMART" id="SM00368">
    <property type="entry name" value="LRR_RI"/>
    <property type="match status" value="2"/>
</dbReference>
<protein>
    <submittedName>
        <fullName evidence="4">Ran-binding protein 9</fullName>
    </submittedName>
</protein>
<dbReference type="InterPro" id="IPR001870">
    <property type="entry name" value="B30.2/SPRY"/>
</dbReference>
<dbReference type="InterPro" id="IPR003877">
    <property type="entry name" value="SPRY_dom"/>
</dbReference>
<dbReference type="Gene3D" id="1.25.10.10">
    <property type="entry name" value="Leucine-rich Repeat Variant"/>
    <property type="match status" value="1"/>
</dbReference>
<feature type="compositionally biased region" description="Low complexity" evidence="2">
    <location>
        <begin position="453"/>
        <end position="470"/>
    </location>
</feature>
<keyword evidence="5" id="KW-1185">Reference proteome</keyword>
<feature type="region of interest" description="Disordered" evidence="2">
    <location>
        <begin position="1236"/>
        <end position="1295"/>
    </location>
</feature>
<evidence type="ECO:0000313" key="5">
    <source>
        <dbReference type="Proteomes" id="UP000241890"/>
    </source>
</evidence>
<feature type="compositionally biased region" description="Acidic residues" evidence="2">
    <location>
        <begin position="155"/>
        <end position="174"/>
    </location>
</feature>
<dbReference type="Pfam" id="PF00622">
    <property type="entry name" value="SPRY"/>
    <property type="match status" value="1"/>
</dbReference>
<gene>
    <name evidence="4" type="ORF">FCC1311_025612</name>
</gene>
<dbReference type="InterPro" id="IPR027417">
    <property type="entry name" value="P-loop_NTPase"/>
</dbReference>
<dbReference type="Gene3D" id="3.40.50.300">
    <property type="entry name" value="P-loop containing nucleotide triphosphate hydrolases"/>
    <property type="match status" value="1"/>
</dbReference>
<feature type="region of interest" description="Disordered" evidence="2">
    <location>
        <begin position="1162"/>
        <end position="1204"/>
    </location>
</feature>
<sequence length="2837" mass="304924">TGTGTGIGNSNSNLYNHNNHVNNSPYVYASSSYPSKQEIVASGLNDELDFDELDLVFDAANLEFDESSDDEYEADSLGATSRMTSRMGSLPNDGPTRVVLARGAESNAARLTASGTAVKTCEKAAWISGGLFVACGDVGFPFRLEGNKSLRAPDDDTENDDNEESPTGDLAPNEDEDDEILYFEVRFSRLEVGSEVAIGLELASTPDKINYPGWNPGSWALHSSGRLFAGSAASMAGASADQFCPQFAPNDVIGCGWDPCKRHVFFTRNGKLLGVAFKIAHGARELDAMPATASLFPVLGIRSPCVHASVNFGDSSFCWDSSRLGKVRRARPAVVTPVHLKIGRGTSSNSNSRASSATSGGSSDASLASLGKTPSGSDHEVEAPRNPEGVPRTIDRGLGLNMIKEANEAPSRRLMRSLRRDSSAHQQYSDASASLSKRPLDMMGSTALPQNPTAPSSRSASSATSASSPSSPRPEDEGLAGRSGHIEKAVQLTSKMSSRIQGLLDSQASSTSSLHGSDTGTLASASTAASRGAKRDALPRAVSKLSSNSSTNTSDLGAITAANSLRQVDLALAPALEEAVEQEVAMETTEALRERLEQLRSDVTELSAQLEVFTKANSSEVEALDEASLAEEKSILLRHRIYNLICETPDDAILGDLLELQDALLTVIDHTSLFRSRVEAGLPPVSAEEASKIFRPTESYSMSKGLADSTQELLCSLRGGTEQAQLNAARALAYLVRDGEKNAEIRTWSRMNAYQEGAMSTLSTVLASARCRKNLKLKHAVATAIVAIVSGSWVSTDSTSTLQTLERSATSSNSSGSSTRAAAYSRSNAQRQSGIRRPSIASEEDHPAAPTSAASLSNVSSTAQTELDPRADPRFVAKGFLAELPSIIRACGVLVRNDCFCCDAHSWKHGRKGCVFTMREASLAVANLCMILAYRDSLRLSTGAVLPIADPEDAIGEWVHLMAESATPLLMEICLAACPDNASSHRATDDGDLDDEDPVKVWREARQFAVYSISVLCQYTRAHQVLLEENVLEMITTTLGAADDVIVYHATRAVFWLSAAAAPRLVCDISGADPFAGEDVDLVTVGWTVGQLVSCGAVAALFKVVDRENLPPATRSSVAAALAILSSLGPCERKLLELDAPRVLGSLAGHCLAGVVPKDETGGVTVREQTPPLEEKDGSGPMPMTRPSMASAPPLSSAAAGGDGTCSASLLSGSDGSCSSLSNRANAASEVQGVMLRPESVVQGPVPMPMGSAKQSKKRKHGLSSGGSSSSNSRTSSNEDSSGGPSTSSSEEPDGILGVIAGHYQAGGGDDALSAETRERREELRYLAATFMHICNAVSRATARYKNVGSGDALPWKVVATHARALTRLCRSQDDLITFYTLQAVFQLSKLGRDACEALAKQSVARVMIRTLRLTAQAAITCAASDTPDIITARNEVRLAAASVLGNLANASPDASTRVALAGGIEYALETLRHLFGIPESIESASSRHLTLCDPPGAEIEVAHQAVRLLSGFYHVISRNLAIPKRWDRIAGTYLPNITGVVATASAMLNYPVAVIQMELCRLLASVAECPGSEVIRPQMIQSSLRGLLGLLNGESDGSLSGGQFQESVEDVLIALGFEDGIDDVILSGNSPELLRTWGRIQASLEFQTLAGIALKQRGSEYWDSPTDAVHQAAKEVSAHSAFAVTLNRFLAYQKDAPSYEPPLWLRGLVGTTTTPTPSDEIDQQLRIISERYITSWASHLGFILDHSAFGPLHDDAHLGLDGIARSMPSWYAELLKQSIPNLLERRRFLFPYAREGHRTPSSELLLPELPLHITIPSSRHLTKQFSSILQKVLASHSVATVLGGVGDKDEPPAQEWALCVRECTKCSNEHFFDNLLDCLRRFPSITSLTLIGPTDGDQRIDTKVLAKLVRFLPDTVQWLTFDNLLCRGKDVALIAKAILTRRTISLSLAGLSIRESGLSGRDLNPILHLLQPPTSHHEGSALPPKLRVRWLDLSGNNLTDAHCAAVLDAISTASTEDWAVRGIDLSNNAVLGFPTKMFQTLFSDEGKPLLGSESCPGTLHELHMGNMPIGSRAASALFRRIATPDSRLRALGLGGCRLSGDNVLVCAVVELLERGTHLQELDLSENMLGEVAGKEICLALRMSCPHYIGLHGCKGLRQSDRDLIDETVRSSRRIWAEALRAREKRELLERAKSEFIGVNRARSQGLQQQQQWSSASALPSWDMDPSFSSPSGSFDSPDAWANPSPTSGGGPSLSGSGNGDVMMNPMVHDMIQDERDGFRPRLSVLFSIPLVHFGPDGQPMACASIEYEAERHMLMQTFQDAKRDINLSFGFATMDRLRSEVTLRSRAIHYSGHGSRDALLFEDQIGGARPVATSVLRDLAGGASGSKMSKVKLAFVSACHSEFAGQAFIDAGVPHVVCVKVAERIQDTAAQAFTRWFYLELAIGGTVRKAFDVATQAVRAQEQARVGGVAASMAPSIRPEQASKFLLLPKDANHDVPIFPGRAELKRWPSGDAIVSGLPEDQERQEERRRLWWGSFVSSALPKEFLGRNVQAYDLLAAIMTRRIVSCTGTSGIGKLSLASFVVNYALRRGNFPQGAILIRANEMSSVSELVKKLRDRTIDPHSAPPAHGTRSLKTASSSLQGDSSAMDMEEVYREQLFELLRYRKFLLLLSGCDNIDSKDPSFRTFLGRLSDEVEGLCILMTSSKSIGRIPGYTVTNLKLRPLHHRDAALLFLRLALSTRLCSPSYIAKLMSSAEPPREKTANPYTLLDAIGEHPFLKPLAGNPRQIMDETHALTPERFTTIIEQCQLVIANTTQVVRSKTTGSINSSASPSMTPQ</sequence>
<feature type="region of interest" description="Disordered" evidence="2">
    <location>
        <begin position="503"/>
        <end position="555"/>
    </location>
</feature>
<feature type="compositionally biased region" description="Polar residues" evidence="2">
    <location>
        <begin position="852"/>
        <end position="865"/>
    </location>
</feature>
<evidence type="ECO:0000256" key="1">
    <source>
        <dbReference type="SAM" id="Coils"/>
    </source>
</evidence>
<dbReference type="EMBL" id="BEYU01000019">
    <property type="protein sequence ID" value="GBG26340.1"/>
    <property type="molecule type" value="Genomic_DNA"/>
</dbReference>
<organism evidence="4 5">
    <name type="scientific">Hondaea fermentalgiana</name>
    <dbReference type="NCBI Taxonomy" id="2315210"/>
    <lineage>
        <taxon>Eukaryota</taxon>
        <taxon>Sar</taxon>
        <taxon>Stramenopiles</taxon>
        <taxon>Bigyra</taxon>
        <taxon>Labyrinthulomycetes</taxon>
        <taxon>Thraustochytrida</taxon>
        <taxon>Thraustochytriidae</taxon>
        <taxon>Hondaea</taxon>
    </lineage>
</organism>
<reference evidence="4 5" key="1">
    <citation type="submission" date="2017-12" db="EMBL/GenBank/DDBJ databases">
        <title>Sequencing, de novo assembly and annotation of complete genome of a new Thraustochytrid species, strain FCC1311.</title>
        <authorList>
            <person name="Sedici K."/>
            <person name="Godart F."/>
            <person name="Aiese Cigliano R."/>
            <person name="Sanseverino W."/>
            <person name="Barakat M."/>
            <person name="Ortet P."/>
            <person name="Marechal E."/>
            <person name="Cagnac O."/>
            <person name="Amato A."/>
        </authorList>
    </citation>
    <scope>NUCLEOTIDE SEQUENCE [LARGE SCALE GENOMIC DNA]</scope>
</reference>
<dbReference type="InterPro" id="IPR044736">
    <property type="entry name" value="Gid1/RanBPM/SPLA_SPRY"/>
</dbReference>
<dbReference type="Gene3D" id="3.80.10.10">
    <property type="entry name" value="Ribonuclease Inhibitor"/>
    <property type="match status" value="2"/>
</dbReference>
<evidence type="ECO:0000313" key="4">
    <source>
        <dbReference type="EMBL" id="GBG26340.1"/>
    </source>
</evidence>
<dbReference type="SUPFAM" id="SSF48371">
    <property type="entry name" value="ARM repeat"/>
    <property type="match status" value="1"/>
</dbReference>
<evidence type="ECO:0000256" key="2">
    <source>
        <dbReference type="SAM" id="MobiDB-lite"/>
    </source>
</evidence>
<feature type="region of interest" description="Disordered" evidence="2">
    <location>
        <begin position="418"/>
        <end position="482"/>
    </location>
</feature>
<feature type="compositionally biased region" description="Polar residues" evidence="2">
    <location>
        <begin position="2633"/>
        <end position="2643"/>
    </location>
</feature>
<name>A0A2R5G5S2_9STRA</name>
<feature type="compositionally biased region" description="Low complexity" evidence="2">
    <location>
        <begin position="2227"/>
        <end position="2247"/>
    </location>
</feature>
<dbReference type="PROSITE" id="PS50188">
    <property type="entry name" value="B302_SPRY"/>
    <property type="match status" value="1"/>
</dbReference>
<feature type="compositionally biased region" description="Low complexity" evidence="2">
    <location>
        <begin position="516"/>
        <end position="531"/>
    </location>
</feature>
<feature type="region of interest" description="Disordered" evidence="2">
    <location>
        <begin position="805"/>
        <end position="867"/>
    </location>
</feature>
<feature type="region of interest" description="Disordered" evidence="2">
    <location>
        <begin position="2227"/>
        <end position="2265"/>
    </location>
</feature>
<dbReference type="CDD" id="cd12885">
    <property type="entry name" value="SPRY_RanBP_like"/>
    <property type="match status" value="1"/>
</dbReference>
<feature type="region of interest" description="Disordered" evidence="2">
    <location>
        <begin position="338"/>
        <end position="399"/>
    </location>
</feature>
<feature type="domain" description="B30.2/SPRY" evidence="3">
    <location>
        <begin position="100"/>
        <end position="317"/>
    </location>
</feature>
<dbReference type="InterPro" id="IPR043136">
    <property type="entry name" value="B30.2/SPRY_sf"/>
</dbReference>
<dbReference type="SUPFAM" id="SSF49899">
    <property type="entry name" value="Concanavalin A-like lectins/glucanases"/>
    <property type="match status" value="1"/>
</dbReference>
<feature type="compositionally biased region" description="Polar residues" evidence="2">
    <location>
        <begin position="503"/>
        <end position="515"/>
    </location>
</feature>
<dbReference type="InParanoid" id="A0A2R5G5S2"/>
<dbReference type="Proteomes" id="UP000241890">
    <property type="component" value="Unassembled WGS sequence"/>
</dbReference>